<organism evidence="2 3">
    <name type="scientific">Zygosaccharomyces mellis</name>
    <dbReference type="NCBI Taxonomy" id="42258"/>
    <lineage>
        <taxon>Eukaryota</taxon>
        <taxon>Fungi</taxon>
        <taxon>Dikarya</taxon>
        <taxon>Ascomycota</taxon>
        <taxon>Saccharomycotina</taxon>
        <taxon>Saccharomycetes</taxon>
        <taxon>Saccharomycetales</taxon>
        <taxon>Saccharomycetaceae</taxon>
        <taxon>Zygosaccharomyces</taxon>
    </lineage>
</organism>
<dbReference type="OrthoDB" id="19806at2759"/>
<dbReference type="PANTHER" id="PTHR31011:SF2">
    <property type="entry name" value="PROTEIN STB2-RELATED"/>
    <property type="match status" value="1"/>
</dbReference>
<keyword evidence="3" id="KW-1185">Reference proteome</keyword>
<name>A0A4C2E9Y5_9SACH</name>
<comment type="caution">
    <text evidence="2">The sequence shown here is derived from an EMBL/GenBank/DDBJ whole genome shotgun (WGS) entry which is preliminary data.</text>
</comment>
<dbReference type="InterPro" id="IPR038919">
    <property type="entry name" value="STB2/STB2"/>
</dbReference>
<dbReference type="PANTHER" id="PTHR31011">
    <property type="entry name" value="PROTEIN STB2-RELATED"/>
    <property type="match status" value="1"/>
</dbReference>
<dbReference type="InterPro" id="IPR059025">
    <property type="entry name" value="STB6_N"/>
</dbReference>
<feature type="domain" description="STB6-like N-terminal" evidence="1">
    <location>
        <begin position="35"/>
        <end position="171"/>
    </location>
</feature>
<proteinExistence type="predicted"/>
<reference evidence="2 3" key="1">
    <citation type="submission" date="2019-01" db="EMBL/GenBank/DDBJ databases">
        <title>Draft Genome Sequencing of Zygosaccharomyces mellis Ca-7.</title>
        <authorList>
            <person name="Shiwa Y."/>
            <person name="Kanesaki Y."/>
            <person name="Ishige T."/>
            <person name="Mura K."/>
            <person name="Hori T."/>
            <person name="Tamura T."/>
        </authorList>
    </citation>
    <scope>NUCLEOTIDE SEQUENCE [LARGE SCALE GENOMIC DNA]</scope>
    <source>
        <strain evidence="2 3">Ca-7</strain>
    </source>
</reference>
<dbReference type="AlphaFoldDB" id="A0A4C2E9Y5"/>
<accession>A0A4C2E9Y5</accession>
<dbReference type="EMBL" id="BIMX01000025">
    <property type="protein sequence ID" value="GCF01001.1"/>
    <property type="molecule type" value="Genomic_DNA"/>
</dbReference>
<evidence type="ECO:0000313" key="3">
    <source>
        <dbReference type="Proteomes" id="UP000301737"/>
    </source>
</evidence>
<dbReference type="GO" id="GO:0070822">
    <property type="term" value="C:Sin3-type complex"/>
    <property type="evidence" value="ECO:0007669"/>
    <property type="project" value="TreeGrafter"/>
</dbReference>
<gene>
    <name evidence="2" type="ORF">ZYGM_000880</name>
</gene>
<dbReference type="Pfam" id="PF25995">
    <property type="entry name" value="STB6_N"/>
    <property type="match status" value="1"/>
</dbReference>
<evidence type="ECO:0000313" key="2">
    <source>
        <dbReference type="EMBL" id="GCF01001.1"/>
    </source>
</evidence>
<protein>
    <recommendedName>
        <fullName evidence="1">STB6-like N-terminal domain-containing protein</fullName>
    </recommendedName>
</protein>
<dbReference type="Proteomes" id="UP000301737">
    <property type="component" value="Unassembled WGS sequence"/>
</dbReference>
<evidence type="ECO:0000259" key="1">
    <source>
        <dbReference type="Pfam" id="PF25995"/>
    </source>
</evidence>
<sequence length="774" mass="87860">MTAEGTPASNVFQSPKAVSSMKVTQKTSSVESLASFIFPDIKALHEIRLESSVALQYQEVTVHGFEIYVVEQWAAERKLSTVITSYTGNSQDTIHAVQVILPKDPEKWPGRFKEYYEDLSIFAKARVMPKGSLFITNLATVPSTLNLLHVECGDVRAIWKDFEINFDLKRLRCGGRSALLLGGTSTAAEDKFGQLYKISIYCGDRKGQLKELEQNEHLPNLEKNYHPVIELVTILQICLYYFNLYHSAKDGLLCDKTEVAVAKFWEKLAKCYFGVERPRNEGISGPATVAALISLVLSCYYKLQVEDCISSKDPFEEEEFLAGIYNFQKKYGITRGTNPVYLDDLTLQKLFEVSAKTSSSDIFKFKKVVKSTVSDITGKGNPMHLCNEILTADLDTMVRNIHGGSIGLLWKGKGRLRKNFYRGYDNFCGIKFSRGNPQLLLEKQANEVSNDGSDSQESSSLTDREKPVFDNNLARYSTSSSSVSASSMFCNYDKAIYATNFDLNKSYHGEYFRRNSFPFLSDSTHDPILEPKKSEGKLCGLHRSNSLSQIQEIVEPWSLPFDPSLVRMARDLLKINNIVQSQEREDKERRNYLGENGVYHAGHDHSGENCVDFDHLITDLQGCHQFYNHKVKKLEDDNKEVEKKQILLFGEMKALSSLTSKFKYDMGILDMRMRDVEESISQFDKKLGAVQKLLVDQGLGKVLGSELLVDKEQLERCLKEFLEAENTKYEGVCSKMCNKKYFKQLQNDIKTWTSWAFNKFFNKDAKLTDNGEGI</sequence>